<evidence type="ECO:0000313" key="3">
    <source>
        <dbReference type="Proteomes" id="UP000708208"/>
    </source>
</evidence>
<name>A0A8J2JKG0_9HEXA</name>
<evidence type="ECO:0000313" key="2">
    <source>
        <dbReference type="EMBL" id="CAG7721273.1"/>
    </source>
</evidence>
<evidence type="ECO:0000256" key="1">
    <source>
        <dbReference type="SAM" id="MobiDB-lite"/>
    </source>
</evidence>
<comment type="caution">
    <text evidence="2">The sequence shown here is derived from an EMBL/GenBank/DDBJ whole genome shotgun (WGS) entry which is preliminary data.</text>
</comment>
<feature type="region of interest" description="Disordered" evidence="1">
    <location>
        <begin position="1"/>
        <end position="22"/>
    </location>
</feature>
<proteinExistence type="predicted"/>
<gene>
    <name evidence="2" type="ORF">AFUS01_LOCUS10498</name>
</gene>
<protein>
    <submittedName>
        <fullName evidence="2">Uncharacterized protein</fullName>
    </submittedName>
</protein>
<reference evidence="2" key="1">
    <citation type="submission" date="2021-06" db="EMBL/GenBank/DDBJ databases">
        <authorList>
            <person name="Hodson N. C."/>
            <person name="Mongue J. A."/>
            <person name="Jaron S. K."/>
        </authorList>
    </citation>
    <scope>NUCLEOTIDE SEQUENCE</scope>
</reference>
<feature type="non-terminal residue" evidence="2">
    <location>
        <position position="1"/>
    </location>
</feature>
<organism evidence="2 3">
    <name type="scientific">Allacma fusca</name>
    <dbReference type="NCBI Taxonomy" id="39272"/>
    <lineage>
        <taxon>Eukaryota</taxon>
        <taxon>Metazoa</taxon>
        <taxon>Ecdysozoa</taxon>
        <taxon>Arthropoda</taxon>
        <taxon>Hexapoda</taxon>
        <taxon>Collembola</taxon>
        <taxon>Symphypleona</taxon>
        <taxon>Sminthuridae</taxon>
        <taxon>Allacma</taxon>
    </lineage>
</organism>
<dbReference type="Proteomes" id="UP000708208">
    <property type="component" value="Unassembled WGS sequence"/>
</dbReference>
<dbReference type="AlphaFoldDB" id="A0A8J2JKG0"/>
<accession>A0A8J2JKG0</accession>
<dbReference type="EMBL" id="CAJVCH010078063">
    <property type="protein sequence ID" value="CAG7721273.1"/>
    <property type="molecule type" value="Genomic_DNA"/>
</dbReference>
<keyword evidence="3" id="KW-1185">Reference proteome</keyword>
<sequence>MSNADKPPKILQPQCLDPYGLK</sequence>